<dbReference type="Proteomes" id="UP000546701">
    <property type="component" value="Unassembled WGS sequence"/>
</dbReference>
<comment type="similarity">
    <text evidence="1">Belongs to the enoyl-CoA hydratase/isomerase family.</text>
</comment>
<protein>
    <submittedName>
        <fullName evidence="2">2-(1,2-epoxy-1,2-dihydrophenyl)acetyl-CoA isomerase</fullName>
        <ecNumber evidence="2">5.3.3.18</ecNumber>
    </submittedName>
</protein>
<dbReference type="CDD" id="cd06558">
    <property type="entry name" value="crotonase-like"/>
    <property type="match status" value="1"/>
</dbReference>
<comment type="caution">
    <text evidence="2">The sequence shown here is derived from an EMBL/GenBank/DDBJ whole genome shotgun (WGS) entry which is preliminary data.</text>
</comment>
<dbReference type="InterPro" id="IPR029045">
    <property type="entry name" value="ClpP/crotonase-like_dom_sf"/>
</dbReference>
<dbReference type="OrthoDB" id="9781757at2"/>
<dbReference type="EMBL" id="JACIJR010000003">
    <property type="protein sequence ID" value="MBB5729084.1"/>
    <property type="molecule type" value="Genomic_DNA"/>
</dbReference>
<sequence length="261" mass="27275">MTEYGTIRYAHDEAVATITLARAERLNAIVPEMLAELSAALARAVDEGARAVLIAGEGRAFCSGADLVARSDGGLPADLGQMLETHYNPLAVQLAELPIPVVTAVQGAAAGAGCSLALHGDFVVAGRSAYFLLAFVNIGLVPDFGATWLVAKAAGRAKALEMMLLGERVPAELALDWGMIHRVVEDEALLVEARALAVRLAAGPTRAMGMIRRAVAGALTTPLVDVLAREAVDQRAAGRTTDFAEGVMAFVGKRKAEFSGR</sequence>
<keyword evidence="3" id="KW-1185">Reference proteome</keyword>
<evidence type="ECO:0000256" key="1">
    <source>
        <dbReference type="ARBA" id="ARBA00005254"/>
    </source>
</evidence>
<organism evidence="2 3">
    <name type="scientific">Sphingomonas prati</name>
    <dbReference type="NCBI Taxonomy" id="1843237"/>
    <lineage>
        <taxon>Bacteria</taxon>
        <taxon>Pseudomonadati</taxon>
        <taxon>Pseudomonadota</taxon>
        <taxon>Alphaproteobacteria</taxon>
        <taxon>Sphingomonadales</taxon>
        <taxon>Sphingomonadaceae</taxon>
        <taxon>Sphingomonas</taxon>
    </lineage>
</organism>
<dbReference type="Gene3D" id="3.90.226.10">
    <property type="entry name" value="2-enoyl-CoA Hydratase, Chain A, domain 1"/>
    <property type="match status" value="1"/>
</dbReference>
<dbReference type="InterPro" id="IPR001753">
    <property type="entry name" value="Enoyl-CoA_hydra/iso"/>
</dbReference>
<dbReference type="RefSeq" id="WP_157174689.1">
    <property type="nucleotide sequence ID" value="NZ_BMJP01000002.1"/>
</dbReference>
<dbReference type="AlphaFoldDB" id="A0A7W9BSG0"/>
<dbReference type="GO" id="GO:0016853">
    <property type="term" value="F:isomerase activity"/>
    <property type="evidence" value="ECO:0007669"/>
    <property type="project" value="UniProtKB-KW"/>
</dbReference>
<dbReference type="EC" id="5.3.3.18" evidence="2"/>
<name>A0A7W9BSG0_9SPHN</name>
<evidence type="ECO:0000313" key="2">
    <source>
        <dbReference type="EMBL" id="MBB5729084.1"/>
    </source>
</evidence>
<dbReference type="PANTHER" id="PTHR43459">
    <property type="entry name" value="ENOYL-COA HYDRATASE"/>
    <property type="match status" value="1"/>
</dbReference>
<dbReference type="Pfam" id="PF00378">
    <property type="entry name" value="ECH_1"/>
    <property type="match status" value="1"/>
</dbReference>
<dbReference type="Gene3D" id="1.10.12.10">
    <property type="entry name" value="Lyase 2-enoyl-coa Hydratase, Chain A, domain 2"/>
    <property type="match status" value="1"/>
</dbReference>
<evidence type="ECO:0000313" key="3">
    <source>
        <dbReference type="Proteomes" id="UP000546701"/>
    </source>
</evidence>
<reference evidence="2 3" key="1">
    <citation type="submission" date="2020-08" db="EMBL/GenBank/DDBJ databases">
        <title>Genomic Encyclopedia of Type Strains, Phase IV (KMG-IV): sequencing the most valuable type-strain genomes for metagenomic binning, comparative biology and taxonomic classification.</title>
        <authorList>
            <person name="Goeker M."/>
        </authorList>
    </citation>
    <scope>NUCLEOTIDE SEQUENCE [LARGE SCALE GENOMIC DNA]</scope>
    <source>
        <strain evidence="2 3">DSM 103336</strain>
    </source>
</reference>
<keyword evidence="2" id="KW-0413">Isomerase</keyword>
<gene>
    <name evidence="2" type="ORF">FHS99_001562</name>
</gene>
<dbReference type="SUPFAM" id="SSF52096">
    <property type="entry name" value="ClpP/crotonase"/>
    <property type="match status" value="1"/>
</dbReference>
<dbReference type="PANTHER" id="PTHR43459:SF1">
    <property type="entry name" value="EG:BACN32G11.4 PROTEIN"/>
    <property type="match status" value="1"/>
</dbReference>
<dbReference type="InterPro" id="IPR014748">
    <property type="entry name" value="Enoyl-CoA_hydra_C"/>
</dbReference>
<proteinExistence type="inferred from homology"/>
<accession>A0A7W9BSG0</accession>